<proteinExistence type="predicted"/>
<evidence type="ECO:0000256" key="1">
    <source>
        <dbReference type="SAM" id="MobiDB-lite"/>
    </source>
</evidence>
<gene>
    <name evidence="2" type="ORF">CZ674_10850</name>
</gene>
<dbReference type="SUPFAM" id="SSF52540">
    <property type="entry name" value="P-loop containing nucleoside triphosphate hydrolases"/>
    <property type="match status" value="1"/>
</dbReference>
<keyword evidence="2" id="KW-0347">Helicase</keyword>
<dbReference type="Gene3D" id="3.40.50.300">
    <property type="entry name" value="P-loop containing nucleotide triphosphate hydrolases"/>
    <property type="match status" value="2"/>
</dbReference>
<keyword evidence="2" id="KW-0547">Nucleotide-binding</keyword>
<protein>
    <submittedName>
        <fullName evidence="2">Superfamily I DNA and RNA helicases and helicase subunits</fullName>
    </submittedName>
</protein>
<keyword evidence="2" id="KW-0067">ATP-binding</keyword>
<keyword evidence="2" id="KW-0378">Hydrolase</keyword>
<dbReference type="Proteomes" id="UP000195787">
    <property type="component" value="Unassembled WGS sequence"/>
</dbReference>
<dbReference type="AlphaFoldDB" id="A0A1R4GCJ8"/>
<keyword evidence="3" id="KW-1185">Reference proteome</keyword>
<dbReference type="EMBL" id="FUHU01000043">
    <property type="protein sequence ID" value="SJM65876.1"/>
    <property type="molecule type" value="Genomic_DNA"/>
</dbReference>
<dbReference type="RefSeq" id="WP_086992571.1">
    <property type="nucleotide sequence ID" value="NZ_FUHU01000043.1"/>
</dbReference>
<dbReference type="GO" id="GO:0004386">
    <property type="term" value="F:helicase activity"/>
    <property type="evidence" value="ECO:0007669"/>
    <property type="project" value="UniProtKB-KW"/>
</dbReference>
<evidence type="ECO:0000313" key="2">
    <source>
        <dbReference type="EMBL" id="SJM65876.1"/>
    </source>
</evidence>
<feature type="compositionally biased region" description="Basic and acidic residues" evidence="1">
    <location>
        <begin position="10"/>
        <end position="20"/>
    </location>
</feature>
<dbReference type="InterPro" id="IPR027417">
    <property type="entry name" value="P-loop_NTPase"/>
</dbReference>
<name>A0A1R4GCJ8_9MICO</name>
<sequence>MHPEDDENREDQPVAERDETVTADEAALPADDALPDAVESGWGAWRSELADVGGRSSLLRFIDTSATRIELSATHPGGLAQFIIGKPTLLSNLIRDDLALRAARGAASAILSKGVELATARSIDAVHLAVGLATMPSEPLDVQAPVLLRPLVIRRRGRDFELQLQGKSFVNPALSRLLRDDFGVELDEEHLASLADDGGGFSPNPVLDSLRLSAAHVPGFDLSPRVLVSVFAEVATPMLDDLTSASHPVLDAVAGDEIAVSLLRDARTEPDYVPQDERAPETDRLVLEADAESERVIAEALSGNSVTVNARPGTGATQTIVNLIGALVADDRRVLVVSPRRATSAAIIDRLAVAGLPGLAVSERSLRRDLIASIRRSERATDPDVADVDDALIRLRKVLGDYRVSLRRVDSELQVSVVDCLGELSKLAALPNPPQTQARLSRESIVKLADKRPSAARTLATAAELGEFQYGSGDTPWHGADFDTDGDAELAFEDAQTLAGDGSDENQGELTELREEAERVLGATKVQQFETFEQLGDQIELLADIRESLEVFHPSIFDRPLGELVTATGSRRDANAALGGLQRRRLKKHALEYVRPGARIADLHNALVRVQRQRKHWNAMTPDGAVPSIPAGLSSLEETYGRVRGRLERIGDALKSDYRDAIAMSLDDLAAWVESLAANSDALTNIRERSRLIKSLAELELDPLYRDLADRKVDVAQIEPELELAWWQSALEVLISSQRALLRGNTQVLSRLENDFALVDQTHAEASSGKLAWQLGEQWRLGIRDWPDEARALRSMLKAGAVDSDELAEAAPHLLRPLAPVWLTSPYRVHEISQNVPFDCVILADAGAVTVAEVAGAVARAPQVIAVGDPVTQAPSTFSVGIATTGLKAGSDADTLGDESALSRLMQLLPTLELTRTFRTGGHDLLEAVSDRFYDSTIRSLPWAGTYLGHPSITVQTVDNAWGLPKPGAAEIESPDAEIDRVLQLVTQHARQRPNESLMVVTGNERHETRLQQALVQELAQNPPLADFVSTDTDEPFVIADLTHAMALSRDRVIFSVGYGRSKYSKNVDFGALGREGGERLLAIAMTRARKALTIVTSFDAAELDPDSVEFGAEQLREVLLDAATPKLAQEPSVADPLMHDLAGRLEMMGLNVGLGYGGLPLVASNGGVCAAVLSDHEESDDSLRHQLRVEPDQLRRLGWHTVRVHAFELFTDPDAVAARVAETVGIESHG</sequence>
<evidence type="ECO:0000313" key="3">
    <source>
        <dbReference type="Proteomes" id="UP000195787"/>
    </source>
</evidence>
<organism evidence="2 3">
    <name type="scientific">Agrococcus casei LMG 22410</name>
    <dbReference type="NCBI Taxonomy" id="1255656"/>
    <lineage>
        <taxon>Bacteria</taxon>
        <taxon>Bacillati</taxon>
        <taxon>Actinomycetota</taxon>
        <taxon>Actinomycetes</taxon>
        <taxon>Micrococcales</taxon>
        <taxon>Microbacteriaceae</taxon>
        <taxon>Agrococcus</taxon>
    </lineage>
</organism>
<reference evidence="2 3" key="1">
    <citation type="submission" date="2017-02" db="EMBL/GenBank/DDBJ databases">
        <authorList>
            <person name="Peterson S.W."/>
        </authorList>
    </citation>
    <scope>NUCLEOTIDE SEQUENCE [LARGE SCALE GENOMIC DNA]</scope>
    <source>
        <strain evidence="2 3">LMG 22410</strain>
    </source>
</reference>
<dbReference type="OrthoDB" id="9757917at2"/>
<accession>A0A1R4GCJ8</accession>
<feature type="region of interest" description="Disordered" evidence="1">
    <location>
        <begin position="1"/>
        <end position="30"/>
    </location>
</feature>
<dbReference type="GeneID" id="303173707"/>